<proteinExistence type="inferred from homology"/>
<dbReference type="InterPro" id="IPR052046">
    <property type="entry name" value="GH57_Enzymes"/>
</dbReference>
<dbReference type="InterPro" id="IPR004300">
    <property type="entry name" value="Glyco_hydro_57_N"/>
</dbReference>
<evidence type="ECO:0000313" key="5">
    <source>
        <dbReference type="Proteomes" id="UP000178259"/>
    </source>
</evidence>
<evidence type="ECO:0000256" key="1">
    <source>
        <dbReference type="ARBA" id="ARBA00006821"/>
    </source>
</evidence>
<sequence length="497" mass="58211">MRWANFLHIYQPAEQQPDILEAVVSQSYRPILMGLKERPKVRLTLNINGSLMELFDKYGYKDLIDILRNLGKEGRIEFTSSAKYHAFLPFLKDDEIIRQIKINDETNKFFLGDAYNPQGFFPPEMGYKENIAPLVESLGFKWLILDEIALTGEPGKVDYNKVYKIKDTKLSVFFRERRLSNLIMSAVVRSRDTLIEAMRDDLKTNRYLVTAMDGETFGHHRPGLEKMLFDVFDAPEFELIKISEIEEHYKETVEINPVASTWASSKEDIQKGIQFLSWLDPENMIHKLQWDLEKMVLDQVYAMSGTEPIYEVVRKKMDMAMSSDQFWWASAKPWWSLEMIEMGAFRLLDTLRTVPNVPRETLDKAANYYEKIISTAFNWQRGGKIREMMHEQRSILRIPFKDRTISRGGEEVGVYDAFIAMMKDLEKKAVEHSEYEKAILWRDSIYKLENSLDIYDTINAIDLLRIEVPHNEVEATIEKYKEQYRKIRGGQPEQRGS</sequence>
<comment type="similarity">
    <text evidence="1">Belongs to the glycosyl hydrolase 57 family.</text>
</comment>
<dbReference type="GO" id="GO:0003824">
    <property type="term" value="F:catalytic activity"/>
    <property type="evidence" value="ECO:0007669"/>
    <property type="project" value="InterPro"/>
</dbReference>
<gene>
    <name evidence="4" type="ORF">A3E61_02615</name>
</gene>
<feature type="domain" description="Glycoside hydrolase family 57 N-terminal" evidence="3">
    <location>
        <begin position="14"/>
        <end position="252"/>
    </location>
</feature>
<dbReference type="AlphaFoldDB" id="A0A1G1Z2A3"/>
<evidence type="ECO:0000256" key="2">
    <source>
        <dbReference type="ARBA" id="ARBA00023277"/>
    </source>
</evidence>
<evidence type="ECO:0000259" key="3">
    <source>
        <dbReference type="Pfam" id="PF03065"/>
    </source>
</evidence>
<dbReference type="Proteomes" id="UP000178259">
    <property type="component" value="Unassembled WGS sequence"/>
</dbReference>
<accession>A0A1G1Z2A3</accession>
<comment type="caution">
    <text evidence="4">The sequence shown here is derived from an EMBL/GenBank/DDBJ whole genome shotgun (WGS) entry which is preliminary data.</text>
</comment>
<organism evidence="4 5">
    <name type="scientific">Candidatus Colwellbacteria bacterium RIFCSPHIGHO2_12_FULL_43_12</name>
    <dbReference type="NCBI Taxonomy" id="1797688"/>
    <lineage>
        <taxon>Bacteria</taxon>
        <taxon>Candidatus Colwelliibacteriota</taxon>
    </lineage>
</organism>
<reference evidence="4 5" key="1">
    <citation type="journal article" date="2016" name="Nat. Commun.">
        <title>Thousands of microbial genomes shed light on interconnected biogeochemical processes in an aquifer system.</title>
        <authorList>
            <person name="Anantharaman K."/>
            <person name="Brown C.T."/>
            <person name="Hug L.A."/>
            <person name="Sharon I."/>
            <person name="Castelle C.J."/>
            <person name="Probst A.J."/>
            <person name="Thomas B.C."/>
            <person name="Singh A."/>
            <person name="Wilkins M.J."/>
            <person name="Karaoz U."/>
            <person name="Brodie E.L."/>
            <person name="Williams K.H."/>
            <person name="Hubbard S.S."/>
            <person name="Banfield J.F."/>
        </authorList>
    </citation>
    <scope>NUCLEOTIDE SEQUENCE [LARGE SCALE GENOMIC DNA]</scope>
</reference>
<evidence type="ECO:0000313" key="4">
    <source>
        <dbReference type="EMBL" id="OGY58762.1"/>
    </source>
</evidence>
<dbReference type="PANTHER" id="PTHR36306">
    <property type="entry name" value="ALPHA-AMYLASE-RELATED-RELATED"/>
    <property type="match status" value="1"/>
</dbReference>
<name>A0A1G1Z2A3_9BACT</name>
<dbReference type="InterPro" id="IPR011330">
    <property type="entry name" value="Glyco_hydro/deAcase_b/a-brl"/>
</dbReference>
<dbReference type="Gene3D" id="3.20.110.20">
    <property type="match status" value="1"/>
</dbReference>
<protein>
    <recommendedName>
        <fullName evidence="3">Glycoside hydrolase family 57 N-terminal domain-containing protein</fullName>
    </recommendedName>
</protein>
<dbReference type="PANTHER" id="PTHR36306:SF1">
    <property type="entry name" value="ALPHA-AMYLASE-RELATED"/>
    <property type="match status" value="1"/>
</dbReference>
<dbReference type="SUPFAM" id="SSF88713">
    <property type="entry name" value="Glycoside hydrolase/deacetylase"/>
    <property type="match status" value="1"/>
</dbReference>
<dbReference type="GO" id="GO:0005975">
    <property type="term" value="P:carbohydrate metabolic process"/>
    <property type="evidence" value="ECO:0007669"/>
    <property type="project" value="InterPro"/>
</dbReference>
<dbReference type="Pfam" id="PF03065">
    <property type="entry name" value="Glyco_hydro_57"/>
    <property type="match status" value="1"/>
</dbReference>
<dbReference type="EMBL" id="MHIW01000017">
    <property type="protein sequence ID" value="OGY58762.1"/>
    <property type="molecule type" value="Genomic_DNA"/>
</dbReference>
<keyword evidence="2" id="KW-0119">Carbohydrate metabolism</keyword>